<dbReference type="AlphaFoldDB" id="A0A1N7C8L0"/>
<dbReference type="Proteomes" id="UP000186096">
    <property type="component" value="Unassembled WGS sequence"/>
</dbReference>
<gene>
    <name evidence="2" type="ORF">SAMN05421833_111120</name>
</gene>
<dbReference type="OrthoDB" id="3541547at2"/>
<proteinExistence type="predicted"/>
<protein>
    <submittedName>
        <fullName evidence="2">Uncharacterized protein</fullName>
    </submittedName>
</protein>
<accession>A0A1N7C8L0</accession>
<name>A0A1N7C8L0_9ACTN</name>
<dbReference type="RefSeq" id="WP_159454801.1">
    <property type="nucleotide sequence ID" value="NZ_CP192071.1"/>
</dbReference>
<evidence type="ECO:0000313" key="3">
    <source>
        <dbReference type="Proteomes" id="UP000186096"/>
    </source>
</evidence>
<dbReference type="STRING" id="58117.SAMN05421833_111120"/>
<evidence type="ECO:0000256" key="1">
    <source>
        <dbReference type="SAM" id="Coils"/>
    </source>
</evidence>
<dbReference type="EMBL" id="FTNI01000011">
    <property type="protein sequence ID" value="SIR59930.1"/>
    <property type="molecule type" value="Genomic_DNA"/>
</dbReference>
<reference evidence="3" key="1">
    <citation type="submission" date="2017-01" db="EMBL/GenBank/DDBJ databases">
        <authorList>
            <person name="Varghese N."/>
            <person name="Submissions S."/>
        </authorList>
    </citation>
    <scope>NUCLEOTIDE SEQUENCE [LARGE SCALE GENOMIC DNA]</scope>
    <source>
        <strain evidence="3">ATCC 12950</strain>
    </source>
</reference>
<evidence type="ECO:0000313" key="2">
    <source>
        <dbReference type="EMBL" id="SIR59930.1"/>
    </source>
</evidence>
<keyword evidence="3" id="KW-1185">Reference proteome</keyword>
<organism evidence="2 3">
    <name type="scientific">Microbispora rosea</name>
    <dbReference type="NCBI Taxonomy" id="58117"/>
    <lineage>
        <taxon>Bacteria</taxon>
        <taxon>Bacillati</taxon>
        <taxon>Actinomycetota</taxon>
        <taxon>Actinomycetes</taxon>
        <taxon>Streptosporangiales</taxon>
        <taxon>Streptosporangiaceae</taxon>
        <taxon>Microbispora</taxon>
    </lineage>
</organism>
<feature type="coiled-coil region" evidence="1">
    <location>
        <begin position="14"/>
        <end position="41"/>
    </location>
</feature>
<sequence>MSRQIADGYQAPTLLELEARVRGLETQVARLTELVKTLSGQSRESR</sequence>
<keyword evidence="1" id="KW-0175">Coiled coil</keyword>